<reference evidence="1" key="1">
    <citation type="submission" date="2021-09" db="EMBL/GenBank/DDBJ databases">
        <authorList>
            <person name="Colton S."/>
            <person name="McKinney A."/>
            <person name="Ashley L."/>
            <person name="Annie C."/>
            <person name="Elissa F."/>
            <person name="Lindsey D."/>
            <person name="Brady H."/>
            <person name="Batt M.A."/>
            <person name="Denae B."/>
            <person name="Molloy S.D."/>
            <person name="Garlena R.A."/>
            <person name="Russell D.A."/>
            <person name="Jacobs-Sera D."/>
            <person name="Hatfull G.F."/>
        </authorList>
    </citation>
    <scope>NUCLEOTIDE SEQUENCE</scope>
</reference>
<dbReference type="GeneID" id="80004439"/>
<keyword evidence="2" id="KW-1185">Reference proteome</keyword>
<proteinExistence type="predicted"/>
<dbReference type="EMBL" id="OK040792">
    <property type="protein sequence ID" value="UDL16252.1"/>
    <property type="molecule type" value="Genomic_DNA"/>
</dbReference>
<protein>
    <submittedName>
        <fullName evidence="1">Uncharacterized protein</fullName>
    </submittedName>
</protein>
<gene>
    <name evidence="1" type="primary">56</name>
    <name evidence="1" type="ORF">SEA_KOZIE_56</name>
</gene>
<organism evidence="1 2">
    <name type="scientific">Microbacterium phage Kozie</name>
    <dbReference type="NCBI Taxonomy" id="2885981"/>
    <lineage>
        <taxon>Viruses</taxon>
        <taxon>Duplodnaviria</taxon>
        <taxon>Heunggongvirae</taxon>
        <taxon>Uroviricota</taxon>
        <taxon>Caudoviricetes</taxon>
        <taxon>Kutznervirinae</taxon>
        <taxon>Kozievirus</taxon>
        <taxon>Kozievirus kozie</taxon>
    </lineage>
</organism>
<name>A0AAE8Y8C4_9CAUD</name>
<dbReference type="KEGG" id="vg:80004439"/>
<evidence type="ECO:0000313" key="2">
    <source>
        <dbReference type="Proteomes" id="UP000827716"/>
    </source>
</evidence>
<dbReference type="RefSeq" id="YP_010750784.1">
    <property type="nucleotide sequence ID" value="NC_073362.1"/>
</dbReference>
<dbReference type="Proteomes" id="UP000827716">
    <property type="component" value="Segment"/>
</dbReference>
<sequence>MTARWIDVPLYKPQATPPIDGTEASVRAAAVLSVEDFGKMPNARVVNGVEVIEYGARIVTAGGAVLSSLPRRTVVAMIEEAMRD</sequence>
<evidence type="ECO:0000313" key="1">
    <source>
        <dbReference type="EMBL" id="UDL16252.1"/>
    </source>
</evidence>
<accession>A0AAE8Y8C4</accession>